<feature type="region of interest" description="Disordered" evidence="2">
    <location>
        <begin position="38"/>
        <end position="111"/>
    </location>
</feature>
<evidence type="ECO:0000256" key="2">
    <source>
        <dbReference type="SAM" id="MobiDB-lite"/>
    </source>
</evidence>
<feature type="compositionally biased region" description="Low complexity" evidence="2">
    <location>
        <begin position="89"/>
        <end position="104"/>
    </location>
</feature>
<gene>
    <name evidence="4" type="ORF">SAMN05421858_0567</name>
</gene>
<dbReference type="AlphaFoldDB" id="A0A1N6W1U7"/>
<evidence type="ECO:0000313" key="4">
    <source>
        <dbReference type="EMBL" id="SIQ83965.1"/>
    </source>
</evidence>
<organism evidence="4 5">
    <name type="scientific">Haladaptatus litoreus</name>
    <dbReference type="NCBI Taxonomy" id="553468"/>
    <lineage>
        <taxon>Archaea</taxon>
        <taxon>Methanobacteriati</taxon>
        <taxon>Methanobacteriota</taxon>
        <taxon>Stenosarchaea group</taxon>
        <taxon>Halobacteria</taxon>
        <taxon>Halobacteriales</taxon>
        <taxon>Haladaptataceae</taxon>
        <taxon>Haladaptatus</taxon>
    </lineage>
</organism>
<accession>A0A1N6W1U7</accession>
<proteinExistence type="predicted"/>
<evidence type="ECO:0000259" key="3">
    <source>
        <dbReference type="Pfam" id="PF11611"/>
    </source>
</evidence>
<sequence>MLFLRPIVHYTSNGNRRSDMNRRTFIATTSAVLLAGCSSDGDDTGSTTTGTEQSTTTQNSGEMTGTTQTDTTTGDATTGETTADETTDETTTSDSSTTTGETRTVAFGESASVSDGLDVAVTEADASDSYDHGGTTAESSDGNTFLLVTFETTNTAQEAKSLPEGAMASVQANGEQYDVAEAAAENWQQFVSSSVNSGGSATTTVAFEVPEAVVSSFGTSVQLSYTDSGAEQVVRWNME</sequence>
<keyword evidence="1" id="KW-0732">Signal</keyword>
<evidence type="ECO:0000256" key="1">
    <source>
        <dbReference type="ARBA" id="ARBA00022729"/>
    </source>
</evidence>
<protein>
    <recommendedName>
        <fullName evidence="3">DUF4352 domain-containing protein</fullName>
    </recommendedName>
</protein>
<dbReference type="Gene3D" id="2.60.40.1240">
    <property type="match status" value="1"/>
</dbReference>
<dbReference type="InterPro" id="IPR029050">
    <property type="entry name" value="Immunoprotect_excell_Ig-like"/>
</dbReference>
<evidence type="ECO:0000313" key="5">
    <source>
        <dbReference type="Proteomes" id="UP000186914"/>
    </source>
</evidence>
<name>A0A1N6W1U7_9EURY</name>
<dbReference type="EMBL" id="FTNO01000001">
    <property type="protein sequence ID" value="SIQ83965.1"/>
    <property type="molecule type" value="Genomic_DNA"/>
</dbReference>
<dbReference type="Pfam" id="PF11611">
    <property type="entry name" value="DUF4352"/>
    <property type="match status" value="1"/>
</dbReference>
<feature type="domain" description="DUF4352" evidence="3">
    <location>
        <begin position="108"/>
        <end position="213"/>
    </location>
</feature>
<reference evidence="5" key="1">
    <citation type="submission" date="2017-01" db="EMBL/GenBank/DDBJ databases">
        <authorList>
            <person name="Varghese N."/>
            <person name="Submissions S."/>
        </authorList>
    </citation>
    <scope>NUCLEOTIDE SEQUENCE [LARGE SCALE GENOMIC DNA]</scope>
    <source>
        <strain evidence="5">CGMCC 1.7737</strain>
    </source>
</reference>
<keyword evidence="5" id="KW-1185">Reference proteome</keyword>
<feature type="compositionally biased region" description="Low complexity" evidence="2">
    <location>
        <begin position="44"/>
        <end position="81"/>
    </location>
</feature>
<dbReference type="InterPro" id="IPR029051">
    <property type="entry name" value="DUF4352"/>
</dbReference>
<dbReference type="Proteomes" id="UP000186914">
    <property type="component" value="Unassembled WGS sequence"/>
</dbReference>